<comment type="caution">
    <text evidence="8">The sequence shown here is derived from an EMBL/GenBank/DDBJ whole genome shotgun (WGS) entry which is preliminary data.</text>
</comment>
<keyword evidence="3" id="KW-0812">Transmembrane</keyword>
<keyword evidence="9" id="KW-1185">Reference proteome</keyword>
<comment type="subcellular location">
    <subcellularLocation>
        <location evidence="1">Cell membrane</location>
        <topology evidence="1">Multi-pass membrane protein</topology>
    </subcellularLocation>
</comment>
<proteinExistence type="predicted"/>
<evidence type="ECO:0000256" key="4">
    <source>
        <dbReference type="ARBA" id="ARBA00022989"/>
    </source>
</evidence>
<keyword evidence="5" id="KW-0472">Membrane</keyword>
<protein>
    <recommendedName>
        <fullName evidence="7">Single Cache domain-containing protein</fullName>
    </recommendedName>
</protein>
<feature type="signal peptide" evidence="6">
    <location>
        <begin position="1"/>
        <end position="24"/>
    </location>
</feature>
<keyword evidence="2" id="KW-1003">Cell membrane</keyword>
<dbReference type="EMBL" id="BPRB01000049">
    <property type="protein sequence ID" value="GJE58727.1"/>
    <property type="molecule type" value="Genomic_DNA"/>
</dbReference>
<organism evidence="8 9">
    <name type="scientific">Methylobacterium trifolii</name>
    <dbReference type="NCBI Taxonomy" id="1003092"/>
    <lineage>
        <taxon>Bacteria</taxon>
        <taxon>Pseudomonadati</taxon>
        <taxon>Pseudomonadota</taxon>
        <taxon>Alphaproteobacteria</taxon>
        <taxon>Hyphomicrobiales</taxon>
        <taxon>Methylobacteriaceae</taxon>
        <taxon>Methylobacterium</taxon>
    </lineage>
</organism>
<reference evidence="8" key="1">
    <citation type="journal article" date="2021" name="Front. Microbiol.">
        <title>Comprehensive Comparative Genomics and Phenotyping of Methylobacterium Species.</title>
        <authorList>
            <person name="Alessa O."/>
            <person name="Ogura Y."/>
            <person name="Fujitani Y."/>
            <person name="Takami H."/>
            <person name="Hayashi T."/>
            <person name="Sahin N."/>
            <person name="Tani A."/>
        </authorList>
    </citation>
    <scope>NUCLEOTIDE SEQUENCE</scope>
    <source>
        <strain evidence="8">DSM 23632</strain>
    </source>
</reference>
<dbReference type="InterPro" id="IPR033480">
    <property type="entry name" value="sCache_2"/>
</dbReference>
<evidence type="ECO:0000259" key="7">
    <source>
        <dbReference type="SMART" id="SM01049"/>
    </source>
</evidence>
<evidence type="ECO:0000256" key="3">
    <source>
        <dbReference type="ARBA" id="ARBA00022692"/>
    </source>
</evidence>
<sequence length="236" mass="24835">MRSFRSLLALSGLVAGTLSGPALACGFVEAPVGCEEAVPTGAAQWMLKHVVAAVEHDKPTALARFAKGEAGFRTADTYVFCVGPDGVMSAHPNPILQGQNVRDLHDSTGNYFIARMLETAKAGEVSVIRYLFPKPGSTVAVQKTTYYTRAGDQMCGVGVYDTDADASPETPAGRLAQLRQRLDAGMPASLRADWTAFIEALNQQNGVQGAAVAKARDSLRAAELALAPANLATPDD</sequence>
<evidence type="ECO:0000313" key="9">
    <source>
        <dbReference type="Proteomes" id="UP001055057"/>
    </source>
</evidence>
<keyword evidence="4" id="KW-1133">Transmembrane helix</keyword>
<keyword evidence="6" id="KW-0732">Signal</keyword>
<evidence type="ECO:0000256" key="6">
    <source>
        <dbReference type="SAM" id="SignalP"/>
    </source>
</evidence>
<reference evidence="8" key="2">
    <citation type="submission" date="2021-08" db="EMBL/GenBank/DDBJ databases">
        <authorList>
            <person name="Tani A."/>
            <person name="Ola A."/>
            <person name="Ogura Y."/>
            <person name="Katsura K."/>
            <person name="Hayashi T."/>
        </authorList>
    </citation>
    <scope>NUCLEOTIDE SEQUENCE</scope>
    <source>
        <strain evidence="8">DSM 23632</strain>
    </source>
</reference>
<dbReference type="Proteomes" id="UP001055057">
    <property type="component" value="Unassembled WGS sequence"/>
</dbReference>
<evidence type="ECO:0000256" key="1">
    <source>
        <dbReference type="ARBA" id="ARBA00004651"/>
    </source>
</evidence>
<gene>
    <name evidence="8" type="ORF">MPOCJGCO_0810</name>
</gene>
<evidence type="ECO:0000256" key="5">
    <source>
        <dbReference type="ARBA" id="ARBA00023136"/>
    </source>
</evidence>
<dbReference type="RefSeq" id="WP_238181332.1">
    <property type="nucleotide sequence ID" value="NZ_BPRB01000049.1"/>
</dbReference>
<evidence type="ECO:0000313" key="8">
    <source>
        <dbReference type="EMBL" id="GJE58727.1"/>
    </source>
</evidence>
<dbReference type="Pfam" id="PF17200">
    <property type="entry name" value="sCache_2"/>
    <property type="match status" value="1"/>
</dbReference>
<feature type="domain" description="Single Cache" evidence="7">
    <location>
        <begin position="43"/>
        <end position="114"/>
    </location>
</feature>
<name>A0ABQ4TV88_9HYPH</name>
<feature type="chain" id="PRO_5045554907" description="Single Cache domain-containing protein" evidence="6">
    <location>
        <begin position="25"/>
        <end position="236"/>
    </location>
</feature>
<dbReference type="Gene3D" id="3.30.450.20">
    <property type="entry name" value="PAS domain"/>
    <property type="match status" value="1"/>
</dbReference>
<dbReference type="SMART" id="SM01049">
    <property type="entry name" value="Cache_2"/>
    <property type="match status" value="1"/>
</dbReference>
<accession>A0ABQ4TV88</accession>
<evidence type="ECO:0000256" key="2">
    <source>
        <dbReference type="ARBA" id="ARBA00022475"/>
    </source>
</evidence>